<comment type="catalytic activity">
    <reaction evidence="8">
        <text>fluoride(in) = fluoride(out)</text>
        <dbReference type="Rhea" id="RHEA:76159"/>
        <dbReference type="ChEBI" id="CHEBI:17051"/>
    </reaction>
    <physiologicalReaction direction="left-to-right" evidence="8">
        <dbReference type="Rhea" id="RHEA:76160"/>
    </physiologicalReaction>
</comment>
<evidence type="ECO:0000256" key="5">
    <source>
        <dbReference type="ARBA" id="ARBA00022989"/>
    </source>
</evidence>
<dbReference type="PANTHER" id="PTHR28259:SF1">
    <property type="entry name" value="FLUORIDE EXPORT PROTEIN 1-RELATED"/>
    <property type="match status" value="1"/>
</dbReference>
<reference evidence="11" key="1">
    <citation type="submission" date="2021-01" db="EMBL/GenBank/DDBJ databases">
        <authorList>
            <person name="Corre E."/>
            <person name="Pelletier E."/>
            <person name="Niang G."/>
            <person name="Scheremetjew M."/>
            <person name="Finn R."/>
            <person name="Kale V."/>
            <person name="Holt S."/>
            <person name="Cochrane G."/>
            <person name="Meng A."/>
            <person name="Brown T."/>
            <person name="Cohen L."/>
        </authorList>
    </citation>
    <scope>NUCLEOTIDE SEQUENCE</scope>
    <source>
        <strain evidence="11">GSO104</strain>
    </source>
</reference>
<dbReference type="AlphaFoldDB" id="A0A7S4VXX3"/>
<dbReference type="Pfam" id="PF02537">
    <property type="entry name" value="CRCB"/>
    <property type="match status" value="1"/>
</dbReference>
<evidence type="ECO:0000256" key="7">
    <source>
        <dbReference type="ARBA" id="ARBA00035120"/>
    </source>
</evidence>
<dbReference type="PANTHER" id="PTHR28259">
    <property type="entry name" value="FLUORIDE EXPORT PROTEIN 1-RELATED"/>
    <property type="match status" value="1"/>
</dbReference>
<feature type="transmembrane region" description="Helical" evidence="10">
    <location>
        <begin position="457"/>
        <end position="479"/>
    </location>
</feature>
<comment type="similarity">
    <text evidence="7">Belongs to the fluoride channel Fluc/FEX (TC 1.A.43) family.</text>
</comment>
<keyword evidence="4 10" id="KW-0812">Transmembrane</keyword>
<evidence type="ECO:0000256" key="2">
    <source>
        <dbReference type="ARBA" id="ARBA00004651"/>
    </source>
</evidence>
<feature type="transmembrane region" description="Helical" evidence="10">
    <location>
        <begin position="425"/>
        <end position="442"/>
    </location>
</feature>
<keyword evidence="5 10" id="KW-1133">Transmembrane helix</keyword>
<proteinExistence type="inferred from homology"/>
<dbReference type="GO" id="GO:0005886">
    <property type="term" value="C:plasma membrane"/>
    <property type="evidence" value="ECO:0007669"/>
    <property type="project" value="UniProtKB-SubCell"/>
</dbReference>
<feature type="region of interest" description="Disordered" evidence="9">
    <location>
        <begin position="159"/>
        <end position="178"/>
    </location>
</feature>
<comment type="function">
    <text evidence="1">Fluoride channel required for the rapid expulsion of cytoplasmic fluoride.</text>
</comment>
<accession>A0A7S4VXX3</accession>
<feature type="transmembrane region" description="Helical" evidence="10">
    <location>
        <begin position="390"/>
        <end position="413"/>
    </location>
</feature>
<evidence type="ECO:0000256" key="3">
    <source>
        <dbReference type="ARBA" id="ARBA00022475"/>
    </source>
</evidence>
<feature type="compositionally biased region" description="Polar residues" evidence="9">
    <location>
        <begin position="252"/>
        <end position="265"/>
    </location>
</feature>
<gene>
    <name evidence="11" type="ORF">DBRI00130_LOCUS39869</name>
</gene>
<evidence type="ECO:0000256" key="1">
    <source>
        <dbReference type="ARBA" id="ARBA00002598"/>
    </source>
</evidence>
<protein>
    <recommendedName>
        <fullName evidence="12">Fluoride ion transporter CrcB</fullName>
    </recommendedName>
</protein>
<keyword evidence="6 10" id="KW-0472">Membrane</keyword>
<evidence type="ECO:0000256" key="8">
    <source>
        <dbReference type="ARBA" id="ARBA00035585"/>
    </source>
</evidence>
<name>A0A7S4VXX3_9STRA</name>
<dbReference type="EMBL" id="HBNS01055066">
    <property type="protein sequence ID" value="CAE4657620.1"/>
    <property type="molecule type" value="Transcribed_RNA"/>
</dbReference>
<feature type="compositionally biased region" description="Polar residues" evidence="9">
    <location>
        <begin position="274"/>
        <end position="286"/>
    </location>
</feature>
<evidence type="ECO:0008006" key="12">
    <source>
        <dbReference type="Google" id="ProtNLM"/>
    </source>
</evidence>
<evidence type="ECO:0000256" key="6">
    <source>
        <dbReference type="ARBA" id="ARBA00023136"/>
    </source>
</evidence>
<evidence type="ECO:0000313" key="11">
    <source>
        <dbReference type="EMBL" id="CAE4657620.1"/>
    </source>
</evidence>
<feature type="region of interest" description="Disordered" evidence="9">
    <location>
        <begin position="249"/>
        <end position="286"/>
    </location>
</feature>
<sequence>MGFFVIGDESIGLPVDLPIAFLPRHCFFQKWKVWHIGIRTGFLGSLTTFASWNTQMVVMLCGGSRATAVGSSQWFTALFGYIIGLATSLACYQAGIHAALVTHRRFNKDLAKEADVLYERIGTTYNFCYDHHNEPIYRDLPDFERNFFLSISRLSILQNEKKPGSSRGRESIHRDLPNSERRFLHDIHDEHAPDEAHSSYIPPRHDADENEAFEHDNDTHVTSQTNYQPLTENTEMGVASTDTKMQHDLYTESDNGNDTKSTDTTTQKEHERQSLIQTNSSRLPTNNENIDNMAFHHLQRWKETTNKHRKGLVDNGGTFQKELQEIERVILIDNTEPREDLLNIAQILGWDVDALRSWKRSREEHHDDTFIIGARNDNDVDKTICSDLEFILSLLLFIILTSLLLWGAIVIDFRESVTNKTSKTFLLAALLAPPGAILRWQLSKLNGYNVNNPKWEWVPFGTLAANLIASIISALSSAIELRFEDDDLLKIWMGALRTGFAGSLSTVSTFAAETHGLMRLLPRKLYGYYYSIGSLVLACILGVASYVWAI</sequence>
<dbReference type="InterPro" id="IPR003691">
    <property type="entry name" value="FluC"/>
</dbReference>
<keyword evidence="3" id="KW-1003">Cell membrane</keyword>
<comment type="subcellular location">
    <subcellularLocation>
        <location evidence="2">Cell membrane</location>
        <topology evidence="2">Multi-pass membrane protein</topology>
    </subcellularLocation>
</comment>
<organism evidence="11">
    <name type="scientific">Ditylum brightwellii</name>
    <dbReference type="NCBI Taxonomy" id="49249"/>
    <lineage>
        <taxon>Eukaryota</taxon>
        <taxon>Sar</taxon>
        <taxon>Stramenopiles</taxon>
        <taxon>Ochrophyta</taxon>
        <taxon>Bacillariophyta</taxon>
        <taxon>Mediophyceae</taxon>
        <taxon>Lithodesmiophycidae</taxon>
        <taxon>Lithodesmiales</taxon>
        <taxon>Lithodesmiaceae</taxon>
        <taxon>Ditylum</taxon>
    </lineage>
</organism>
<evidence type="ECO:0000256" key="4">
    <source>
        <dbReference type="ARBA" id="ARBA00022692"/>
    </source>
</evidence>
<feature type="transmembrane region" description="Helical" evidence="10">
    <location>
        <begin position="527"/>
        <end position="549"/>
    </location>
</feature>
<dbReference type="GO" id="GO:1903425">
    <property type="term" value="F:fluoride transmembrane transporter activity"/>
    <property type="evidence" value="ECO:0007669"/>
    <property type="project" value="TreeGrafter"/>
</dbReference>
<evidence type="ECO:0000256" key="10">
    <source>
        <dbReference type="SAM" id="Phobius"/>
    </source>
</evidence>
<evidence type="ECO:0000256" key="9">
    <source>
        <dbReference type="SAM" id="MobiDB-lite"/>
    </source>
</evidence>